<accession>A0A0K1RBQ2</accession>
<dbReference type="EMBL" id="CP012342">
    <property type="protein sequence ID" value="AKV58862.1"/>
    <property type="molecule type" value="Genomic_DNA"/>
</dbReference>
<dbReference type="AlphaFoldDB" id="A0A0K1RBQ2"/>
<evidence type="ECO:0000313" key="1">
    <source>
        <dbReference type="EMBL" id="AKV58862.1"/>
    </source>
</evidence>
<dbReference type="PATRIC" id="fig|156976.3.peg.1276"/>
<dbReference type="RefSeq" id="WP_052205114.1">
    <property type="nucleotide sequence ID" value="NZ_CP012342.1"/>
</dbReference>
<dbReference type="Proteomes" id="UP000060016">
    <property type="component" value="Chromosome"/>
</dbReference>
<name>A0A0K1RBQ2_9CORY</name>
<keyword evidence="2" id="KW-1185">Reference proteome</keyword>
<reference evidence="1 2" key="1">
    <citation type="submission" date="2015-08" db="EMBL/GenBank/DDBJ databases">
        <authorList>
            <person name="Babu N.S."/>
            <person name="Beckwith C.J."/>
            <person name="Beseler K.G."/>
            <person name="Brison A."/>
            <person name="Carone J.V."/>
            <person name="Caskin T.P."/>
            <person name="Diamond M."/>
            <person name="Durham M.E."/>
            <person name="Foxe J.M."/>
            <person name="Go M."/>
            <person name="Henderson B.A."/>
            <person name="Jones I.B."/>
            <person name="McGettigan J.A."/>
            <person name="Micheletti S.J."/>
            <person name="Nasrallah M.E."/>
            <person name="Ortiz D."/>
            <person name="Piller C.R."/>
            <person name="Privatt S.R."/>
            <person name="Schneider S.L."/>
            <person name="Sharp S."/>
            <person name="Smith T.C."/>
            <person name="Stanton J.D."/>
            <person name="Ullery H.E."/>
            <person name="Wilson R.J."/>
            <person name="Serrano M.G."/>
            <person name="Buck G."/>
            <person name="Lee V."/>
            <person name="Wang Y."/>
            <person name="Carvalho R."/>
            <person name="Voegtly L."/>
            <person name="Shi R."/>
            <person name="Duckworth R."/>
            <person name="Johnson A."/>
            <person name="Loviza R."/>
            <person name="Walstead R."/>
            <person name="Shah Z."/>
            <person name="Kiflezghi M."/>
            <person name="Wade K."/>
            <person name="Ball S.L."/>
            <person name="Bradley K.W."/>
            <person name="Asai D.J."/>
            <person name="Bowman C.A."/>
            <person name="Russell D.A."/>
            <person name="Pope W.H."/>
            <person name="Jacobs-Sera D."/>
            <person name="Hendrix R.W."/>
            <person name="Hatfull G.F."/>
        </authorList>
    </citation>
    <scope>NUCLEOTIDE SEQUENCE [LARGE SCALE GENOMIC DNA]</scope>
    <source>
        <strain evidence="1 2">PUDD_83A45</strain>
    </source>
</reference>
<protein>
    <recommendedName>
        <fullName evidence="3">Phage tail protein</fullName>
    </recommendedName>
</protein>
<evidence type="ECO:0008006" key="3">
    <source>
        <dbReference type="Google" id="ProtNLM"/>
    </source>
</evidence>
<proteinExistence type="predicted"/>
<dbReference type="KEGG" id="crie:AK829_06420"/>
<organism evidence="1 2">
    <name type="scientific">Corynebacterium riegelii</name>
    <dbReference type="NCBI Taxonomy" id="156976"/>
    <lineage>
        <taxon>Bacteria</taxon>
        <taxon>Bacillati</taxon>
        <taxon>Actinomycetota</taxon>
        <taxon>Actinomycetes</taxon>
        <taxon>Mycobacteriales</taxon>
        <taxon>Corynebacteriaceae</taxon>
        <taxon>Corynebacterium</taxon>
    </lineage>
</organism>
<evidence type="ECO:0000313" key="2">
    <source>
        <dbReference type="Proteomes" id="UP000060016"/>
    </source>
</evidence>
<sequence length="237" mass="24882">MIFGIRDHAGQLHDVAPNGPSPVTLPAAGITGLVGQPKAVTTESGFAPGGVLHGFTTGVMEGSVKLLVEPPFTFAQVAGWFSPNVDAFLVVNGWELAVRLREMVAPPAVAPDGELLIEMEIPLVSFDGVWRSSPKRGAKIVNDGDVPIWPTFEWSGPSASVRWPSGFDTVLPSVAALSTLDTSPQGGFTVRTAGRINTAASSQVTGFSEPVPPGGSASLGLSRCDAIWRIGRWSPWQ</sequence>
<gene>
    <name evidence="1" type="ORF">AK829_06420</name>
</gene>